<dbReference type="Gene3D" id="1.10.150.390">
    <property type="match status" value="1"/>
</dbReference>
<dbReference type="EMBL" id="DUZY01000157">
    <property type="protein sequence ID" value="DAD49454.1"/>
    <property type="molecule type" value="Genomic_DNA"/>
</dbReference>
<protein>
    <recommendedName>
        <fullName evidence="3">DNA-directed RNA polymerase</fullName>
    </recommendedName>
</protein>
<keyword evidence="2" id="KW-1185">Reference proteome</keyword>
<dbReference type="PANTHER" id="PTHR48443:SF2">
    <property type="entry name" value="DNA-DIRECTED RNA POLYMERASE SUBUNIT BETA"/>
    <property type="match status" value="1"/>
</dbReference>
<dbReference type="AlphaFoldDB" id="A0A822ZU29"/>
<dbReference type="PANTHER" id="PTHR48443">
    <property type="entry name" value="DNA-DIRECTED RNA POLYMERASE SUBUNIT BETA"/>
    <property type="match status" value="1"/>
</dbReference>
<sequence length="150" mass="16877">MSNVLLPGELIGLLRAERMGQGLEEAICYRSILLGITRASLNTQSFISEASFQETARVLAKAALRGRIDWLKGLKENVVLGGIIPVGTGFKGLVHRSRQHNNIPLEIKKKNLFEGEMRDILFHHKELFHFCIPKNFHDTSEQSFTGFNDS</sequence>
<evidence type="ECO:0000313" key="1">
    <source>
        <dbReference type="EMBL" id="DAD49454.1"/>
    </source>
</evidence>
<reference evidence="1 2" key="1">
    <citation type="journal article" date="2020" name="Mol. Biol. Evol.">
        <title>Distinct Expression and Methylation Patterns for Genes with Different Fates following a Single Whole-Genome Duplication in Flowering Plants.</title>
        <authorList>
            <person name="Shi T."/>
            <person name="Rahmani R.S."/>
            <person name="Gugger P.F."/>
            <person name="Wang M."/>
            <person name="Li H."/>
            <person name="Zhang Y."/>
            <person name="Li Z."/>
            <person name="Wang Q."/>
            <person name="Van de Peer Y."/>
            <person name="Marchal K."/>
            <person name="Chen J."/>
        </authorList>
    </citation>
    <scope>NUCLEOTIDE SEQUENCE [LARGE SCALE GENOMIC DNA]</scope>
    <source>
        <tissue evidence="1">Leaf</tissue>
    </source>
</reference>
<name>A0A822ZU29_NELNU</name>
<comment type="caution">
    <text evidence="1">The sequence shown here is derived from an EMBL/GenBank/DDBJ whole genome shotgun (WGS) entry which is preliminary data.</text>
</comment>
<evidence type="ECO:0008006" key="3">
    <source>
        <dbReference type="Google" id="ProtNLM"/>
    </source>
</evidence>
<gene>
    <name evidence="1" type="ORF">HUJ06_019178</name>
</gene>
<dbReference type="SUPFAM" id="SSF64484">
    <property type="entry name" value="beta and beta-prime subunits of DNA dependent RNA-polymerase"/>
    <property type="match status" value="1"/>
</dbReference>
<proteinExistence type="predicted"/>
<organism evidence="1 2">
    <name type="scientific">Nelumbo nucifera</name>
    <name type="common">Sacred lotus</name>
    <dbReference type="NCBI Taxonomy" id="4432"/>
    <lineage>
        <taxon>Eukaryota</taxon>
        <taxon>Viridiplantae</taxon>
        <taxon>Streptophyta</taxon>
        <taxon>Embryophyta</taxon>
        <taxon>Tracheophyta</taxon>
        <taxon>Spermatophyta</taxon>
        <taxon>Magnoliopsida</taxon>
        <taxon>Proteales</taxon>
        <taxon>Nelumbonaceae</taxon>
        <taxon>Nelumbo</taxon>
    </lineage>
</organism>
<evidence type="ECO:0000313" key="2">
    <source>
        <dbReference type="Proteomes" id="UP000607653"/>
    </source>
</evidence>
<dbReference type="Proteomes" id="UP000607653">
    <property type="component" value="Unassembled WGS sequence"/>
</dbReference>
<accession>A0A822ZU29</accession>